<evidence type="ECO:0000313" key="2">
    <source>
        <dbReference type="Proteomes" id="UP000189670"/>
    </source>
</evidence>
<dbReference type="InterPro" id="IPR011050">
    <property type="entry name" value="Pectin_lyase_fold/virulence"/>
</dbReference>
<proteinExistence type="predicted"/>
<organism evidence="1 2">
    <name type="scientific">Candidatus Magnetoglobus multicellularis str. Araruama</name>
    <dbReference type="NCBI Taxonomy" id="890399"/>
    <lineage>
        <taxon>Bacteria</taxon>
        <taxon>Pseudomonadati</taxon>
        <taxon>Thermodesulfobacteriota</taxon>
        <taxon>Desulfobacteria</taxon>
        <taxon>Desulfobacterales</taxon>
        <taxon>Desulfobacteraceae</taxon>
        <taxon>Candidatus Magnetoglobus</taxon>
    </lineage>
</organism>
<accession>A0A1V1NSM6</accession>
<gene>
    <name evidence="1" type="ORF">OMM_05996</name>
</gene>
<name>A0A1V1NSM6_9BACT</name>
<comment type="caution">
    <text evidence="1">The sequence shown here is derived from an EMBL/GenBank/DDBJ whole genome shotgun (WGS) entry which is preliminary data.</text>
</comment>
<sequence>MESERINLAAVSSPGEIRLLASGLGASGIEELGDIKLTDNVRMNIYQSGNMFVKCGHFVMSNSSLIAKTNDVKDGGLIDIQTQNFDLNKGSYIRSKTDTYTKGCTLSINAAHSVILRGNLESNGQGCTIYNQTEGPGKAGDIEISTKYLTLKDGAQIGTPSNNKSKGQGGNVDIDATESIILSGCDQRDGQGSSILSTSYGKKTDAGNIDIQTKN</sequence>
<protein>
    <submittedName>
        <fullName evidence="1">Uncharacterized protein</fullName>
    </submittedName>
</protein>
<dbReference type="AlphaFoldDB" id="A0A1V1NSM6"/>
<evidence type="ECO:0000313" key="1">
    <source>
        <dbReference type="EMBL" id="ETR65575.1"/>
    </source>
</evidence>
<dbReference type="EMBL" id="ATBP01002692">
    <property type="protein sequence ID" value="ETR65575.1"/>
    <property type="molecule type" value="Genomic_DNA"/>
</dbReference>
<reference evidence="2" key="1">
    <citation type="submission" date="2012-11" db="EMBL/GenBank/DDBJ databases">
        <authorList>
            <person name="Lucero-Rivera Y.E."/>
            <person name="Tovar-Ramirez D."/>
        </authorList>
    </citation>
    <scope>NUCLEOTIDE SEQUENCE [LARGE SCALE GENOMIC DNA]</scope>
    <source>
        <strain evidence="2">Araruama</strain>
    </source>
</reference>
<dbReference type="SUPFAM" id="SSF51126">
    <property type="entry name" value="Pectin lyase-like"/>
    <property type="match status" value="1"/>
</dbReference>
<dbReference type="Proteomes" id="UP000189670">
    <property type="component" value="Unassembled WGS sequence"/>
</dbReference>